<protein>
    <recommendedName>
        <fullName evidence="9">Metallo-beta-lactamase domain-containing protein</fullName>
    </recommendedName>
</protein>
<dbReference type="STRING" id="404692.A0A0J7BI72"/>
<proteinExistence type="inferred from homology"/>
<sequence>MASSSVTVHALRAGRFTIPEHIFVTGASELDRKTVPSLAFLIQHHNISTGKTTRIVFDLGLRRDIRRYPAPIERHLRTRQPLETDPDVVKSIAAGGLSPNDIDYVHWDHVGEPRDFTRSTFVVGYGSLDLLRGKIPAPRGSHTIFEHDLIPHDRTVQLLDPGISDTGLNLNEPNSEESPGSPDFKQLWKSHSEGSVSCIAMDVFHDGSVYLIDAPGHLPGHTNLLARTDMGSIYLAGDACHDRGILRKERGISQWQDSTGHVCCIHADPKRTEETLELLRALERQGVEVILGHDVDWEMDPVNAHRFWGHAESEGRSKGQDNKAHSRQSEL</sequence>
<organism evidence="7 8">
    <name type="scientific">Coccidioides immitis RMSCC 2394</name>
    <dbReference type="NCBI Taxonomy" id="404692"/>
    <lineage>
        <taxon>Eukaryota</taxon>
        <taxon>Fungi</taxon>
        <taxon>Dikarya</taxon>
        <taxon>Ascomycota</taxon>
        <taxon>Pezizomycotina</taxon>
        <taxon>Eurotiomycetes</taxon>
        <taxon>Eurotiomycetidae</taxon>
        <taxon>Onygenales</taxon>
        <taxon>Onygenaceae</taxon>
        <taxon>Coccidioides</taxon>
    </lineage>
</organism>
<evidence type="ECO:0000256" key="4">
    <source>
        <dbReference type="ARBA" id="ARBA00022801"/>
    </source>
</evidence>
<accession>A0A0J7BI72</accession>
<dbReference type="InterPro" id="IPR036866">
    <property type="entry name" value="RibonucZ/Hydroxyglut_hydro"/>
</dbReference>
<keyword evidence="5" id="KW-0862">Zinc</keyword>
<dbReference type="Proteomes" id="UP000054565">
    <property type="component" value="Unassembled WGS sequence"/>
</dbReference>
<evidence type="ECO:0000256" key="1">
    <source>
        <dbReference type="ARBA" id="ARBA00001947"/>
    </source>
</evidence>
<gene>
    <name evidence="7" type="ORF">CIRG_09240</name>
</gene>
<dbReference type="SUPFAM" id="SSF56281">
    <property type="entry name" value="Metallo-hydrolase/oxidoreductase"/>
    <property type="match status" value="1"/>
</dbReference>
<dbReference type="EMBL" id="DS028100">
    <property type="protein sequence ID" value="KMP10007.1"/>
    <property type="molecule type" value="Genomic_DNA"/>
</dbReference>
<feature type="region of interest" description="Disordered" evidence="6">
    <location>
        <begin position="311"/>
        <end position="331"/>
    </location>
</feature>
<evidence type="ECO:0000313" key="7">
    <source>
        <dbReference type="EMBL" id="KMP10007.1"/>
    </source>
</evidence>
<dbReference type="OrthoDB" id="4203655at2759"/>
<dbReference type="AlphaFoldDB" id="A0A0J7BI72"/>
<evidence type="ECO:0008006" key="9">
    <source>
        <dbReference type="Google" id="ProtNLM"/>
    </source>
</evidence>
<dbReference type="GO" id="GO:0016787">
    <property type="term" value="F:hydrolase activity"/>
    <property type="evidence" value="ECO:0007669"/>
    <property type="project" value="UniProtKB-KW"/>
</dbReference>
<evidence type="ECO:0000256" key="6">
    <source>
        <dbReference type="SAM" id="MobiDB-lite"/>
    </source>
</evidence>
<dbReference type="PANTHER" id="PTHR42978">
    <property type="entry name" value="QUORUM-QUENCHING LACTONASE YTNP-RELATED-RELATED"/>
    <property type="match status" value="1"/>
</dbReference>
<keyword evidence="4" id="KW-0378">Hydrolase</keyword>
<dbReference type="PANTHER" id="PTHR42978:SF2">
    <property type="entry name" value="102 KBASES UNSTABLE REGION: FROM 1 TO 119443"/>
    <property type="match status" value="1"/>
</dbReference>
<dbReference type="Gene3D" id="3.60.15.10">
    <property type="entry name" value="Ribonuclease Z/Hydroxyacylglutathione hydrolase-like"/>
    <property type="match status" value="2"/>
</dbReference>
<evidence type="ECO:0000313" key="8">
    <source>
        <dbReference type="Proteomes" id="UP000054565"/>
    </source>
</evidence>
<dbReference type="InterPro" id="IPR051013">
    <property type="entry name" value="MBL_superfamily_lactonases"/>
</dbReference>
<comment type="cofactor">
    <cofactor evidence="1">
        <name>Zn(2+)</name>
        <dbReference type="ChEBI" id="CHEBI:29105"/>
    </cofactor>
</comment>
<comment type="similarity">
    <text evidence="2">Belongs to the metallo-beta-lactamase superfamily.</text>
</comment>
<evidence type="ECO:0000256" key="2">
    <source>
        <dbReference type="ARBA" id="ARBA00007749"/>
    </source>
</evidence>
<keyword evidence="3" id="KW-0479">Metal-binding</keyword>
<reference evidence="8" key="1">
    <citation type="journal article" date="2010" name="Genome Res.">
        <title>Population genomic sequencing of Coccidioides fungi reveals recent hybridization and transposon control.</title>
        <authorList>
            <person name="Neafsey D.E."/>
            <person name="Barker B.M."/>
            <person name="Sharpton T.J."/>
            <person name="Stajich J.E."/>
            <person name="Park D.J."/>
            <person name="Whiston E."/>
            <person name="Hung C.-Y."/>
            <person name="McMahan C."/>
            <person name="White J."/>
            <person name="Sykes S."/>
            <person name="Heiman D."/>
            <person name="Young S."/>
            <person name="Zeng Q."/>
            <person name="Abouelleil A."/>
            <person name="Aftuck L."/>
            <person name="Bessette D."/>
            <person name="Brown A."/>
            <person name="FitzGerald M."/>
            <person name="Lui A."/>
            <person name="Macdonald J.P."/>
            <person name="Priest M."/>
            <person name="Orbach M.J."/>
            <person name="Galgiani J.N."/>
            <person name="Kirkland T.N."/>
            <person name="Cole G.T."/>
            <person name="Birren B.W."/>
            <person name="Henn M.R."/>
            <person name="Taylor J.W."/>
            <person name="Rounsley S.D."/>
        </authorList>
    </citation>
    <scope>NUCLEOTIDE SEQUENCE [LARGE SCALE GENOMIC DNA]</scope>
    <source>
        <strain evidence="8">RMSCC 2394</strain>
    </source>
</reference>
<dbReference type="GO" id="GO:0046872">
    <property type="term" value="F:metal ion binding"/>
    <property type="evidence" value="ECO:0007669"/>
    <property type="project" value="UniProtKB-KW"/>
</dbReference>
<dbReference type="CDD" id="cd07730">
    <property type="entry name" value="metallo-hydrolase-like_MBL-fold"/>
    <property type="match status" value="1"/>
</dbReference>
<evidence type="ECO:0000256" key="3">
    <source>
        <dbReference type="ARBA" id="ARBA00022723"/>
    </source>
</evidence>
<evidence type="ECO:0000256" key="5">
    <source>
        <dbReference type="ARBA" id="ARBA00022833"/>
    </source>
</evidence>
<name>A0A0J7BI72_COCIT</name>